<keyword evidence="4" id="KW-0902">Two-component regulatory system</keyword>
<keyword evidence="3" id="KW-0808">Transferase</keyword>
<dbReference type="PROSITE" id="PS50109">
    <property type="entry name" value="HIS_KIN"/>
    <property type="match status" value="1"/>
</dbReference>
<evidence type="ECO:0000313" key="6">
    <source>
        <dbReference type="EMBL" id="UXE61606.1"/>
    </source>
</evidence>
<dbReference type="SMART" id="SM00387">
    <property type="entry name" value="HATPase_c"/>
    <property type="match status" value="1"/>
</dbReference>
<dbReference type="SMART" id="SM00065">
    <property type="entry name" value="GAF"/>
    <property type="match status" value="1"/>
</dbReference>
<evidence type="ECO:0000259" key="5">
    <source>
        <dbReference type="PROSITE" id="PS50109"/>
    </source>
</evidence>
<dbReference type="SUPFAM" id="SSF55781">
    <property type="entry name" value="GAF domain-like"/>
    <property type="match status" value="2"/>
</dbReference>
<sequence>MIDNIIDIEKKIEKATSLLFRQEERLTKIIQECHRLGFTVASIQLIRPEEQIIEAVTGEAWAGKARHYLEPNPDLRDIQADICQTCKTEIIAGWDKKGRFDKWVYKENNHQNMVRIFTPLILIQNHEGANDQEWFDKFEGKWTTPRDVNEDWFNQGKEHEPNGNGQQDVVGIFLPVSKLESYKGHEVKVIGTIEVGYNNPRKPIELDEVNKLIAKAGRWALEIRKTQLPSVLESIAKVAMQAVEADATNLHFLEGLPAKSSVLEIGSHGNIQEKLLEVNLDSIPYTYTVFCGHIGRDFIRECTSRKNGRGLEAIRDNKIIIVPDFSQGQQIKDLEIYNPNAFRQGIKTIVIVPLIVQEYTSEDKYQGCLYIHFKQEKHFKFKQEKHFKYPDPFKKDQLIDWLKLFGNRLEQAIHYAMVYEHQRDSRTQFIVLHSVAQSLTNSLAKEDLLEHIAWSTLNVLAADTITIYRYIQASDFFLSSPARAGRLKGDHQDEENISSKDVPYKLVRRAKNVYSTDEDYQEVFGESNFTQNEGIQATAGILLKVNEQIVGTLLVNYRRPHKFTADEKGILETLAASAAITITNQQWLNDRQKWLENRQKWLTALSDINRYIKTTLSLKILPEDDRRLLTLIMQKSQECTGADLADIRIFDQEKQELEMKVWHPASDPNPSSIHTKLGEGITGWVAENRRTANVPDVQTDNRYKSIYEKKSRSELCVPLIDQKLLFGVINLESYRKAAFDERDEQMLEALADQVVIAIQTFTNKEQLIKTKALIEFANVTNSLILKINSEMDEIRKLAGELYDLNSPDSEEREKAWKIFVSSARIAQKAQGMQVWIQEEDKVLINVCSIIDDILLQIGSLPPEIIKENQLPDDLPNVYAGIKQLTAVFEVLIRNALNAMPEGGVLSLGGQRINGVGINGQKETSVEVWVKDTGKGILAEHLRRVFSIEYSSIVQEEFGNPSTSEKKGIGIGLSIAQTYVQSLGGFISVKSEVDKGSKFTVTLPIKPNSMSVND</sequence>
<dbReference type="EC" id="2.7.13.3" evidence="2"/>
<keyword evidence="3" id="KW-0418">Kinase</keyword>
<dbReference type="PRINTS" id="PR00344">
    <property type="entry name" value="BCTRLSENSOR"/>
</dbReference>
<dbReference type="InterPro" id="IPR003018">
    <property type="entry name" value="GAF"/>
</dbReference>
<evidence type="ECO:0000256" key="4">
    <source>
        <dbReference type="ARBA" id="ARBA00023012"/>
    </source>
</evidence>
<dbReference type="InterPro" id="IPR029016">
    <property type="entry name" value="GAF-like_dom_sf"/>
</dbReference>
<comment type="catalytic activity">
    <reaction evidence="1">
        <text>ATP + protein L-histidine = ADP + protein N-phospho-L-histidine.</text>
        <dbReference type="EC" id="2.7.13.3"/>
    </reaction>
</comment>
<dbReference type="SUPFAM" id="SSF55874">
    <property type="entry name" value="ATPase domain of HSP90 chaperone/DNA topoisomerase II/histidine kinase"/>
    <property type="match status" value="1"/>
</dbReference>
<feature type="domain" description="Histidine kinase" evidence="5">
    <location>
        <begin position="869"/>
        <end position="1006"/>
    </location>
</feature>
<gene>
    <name evidence="6" type="ORF">KA717_01060</name>
</gene>
<dbReference type="InterPro" id="IPR052023">
    <property type="entry name" value="Histidine_kinase_KdpD"/>
</dbReference>
<dbReference type="InterPro" id="IPR004358">
    <property type="entry name" value="Sig_transdc_His_kin-like_C"/>
</dbReference>
<evidence type="ECO:0000256" key="1">
    <source>
        <dbReference type="ARBA" id="ARBA00000085"/>
    </source>
</evidence>
<protein>
    <recommendedName>
        <fullName evidence="2">histidine kinase</fullName>
        <ecNumber evidence="2">2.7.13.3</ecNumber>
    </recommendedName>
</protein>
<dbReference type="InterPro" id="IPR005467">
    <property type="entry name" value="His_kinase_dom"/>
</dbReference>
<dbReference type="Gene3D" id="3.30.565.10">
    <property type="entry name" value="Histidine kinase-like ATPase, C-terminal domain"/>
    <property type="match status" value="1"/>
</dbReference>
<organism evidence="6">
    <name type="scientific">Woronichinia naegeliana WA131</name>
    <dbReference type="NCBI Taxonomy" id="2824559"/>
    <lineage>
        <taxon>Bacteria</taxon>
        <taxon>Bacillati</taxon>
        <taxon>Cyanobacteriota</taxon>
        <taxon>Cyanophyceae</taxon>
        <taxon>Synechococcales</taxon>
        <taxon>Coelosphaeriaceae</taxon>
        <taxon>Woronichinia</taxon>
    </lineage>
</organism>
<dbReference type="InterPro" id="IPR036890">
    <property type="entry name" value="HATPase_C_sf"/>
</dbReference>
<name>A0A977KX91_9CYAN</name>
<dbReference type="Proteomes" id="UP001065613">
    <property type="component" value="Chromosome"/>
</dbReference>
<dbReference type="PANTHER" id="PTHR45569:SF1">
    <property type="entry name" value="SENSOR PROTEIN KDPD"/>
    <property type="match status" value="1"/>
</dbReference>
<reference evidence="6" key="1">
    <citation type="submission" date="2021-04" db="EMBL/GenBank/DDBJ databases">
        <title>Genome sequence of Woronichinia naegeliana from Washington state freshwater lake bloom.</title>
        <authorList>
            <person name="Dreher T.W."/>
        </authorList>
    </citation>
    <scope>NUCLEOTIDE SEQUENCE</scope>
    <source>
        <strain evidence="6">WA131</strain>
    </source>
</reference>
<dbReference type="Pfam" id="PF13185">
    <property type="entry name" value="GAF_2"/>
    <property type="match status" value="1"/>
</dbReference>
<dbReference type="KEGG" id="wna:KA717_01060"/>
<dbReference type="GO" id="GO:0005886">
    <property type="term" value="C:plasma membrane"/>
    <property type="evidence" value="ECO:0007669"/>
    <property type="project" value="TreeGrafter"/>
</dbReference>
<proteinExistence type="predicted"/>
<dbReference type="Pfam" id="PF02518">
    <property type="entry name" value="HATPase_c"/>
    <property type="match status" value="1"/>
</dbReference>
<evidence type="ECO:0000256" key="2">
    <source>
        <dbReference type="ARBA" id="ARBA00012438"/>
    </source>
</evidence>
<dbReference type="Gene3D" id="3.30.450.40">
    <property type="match status" value="3"/>
</dbReference>
<dbReference type="PANTHER" id="PTHR45569">
    <property type="entry name" value="SENSOR PROTEIN KDPD"/>
    <property type="match status" value="1"/>
</dbReference>
<dbReference type="InterPro" id="IPR003594">
    <property type="entry name" value="HATPase_dom"/>
</dbReference>
<evidence type="ECO:0000256" key="3">
    <source>
        <dbReference type="ARBA" id="ARBA00022777"/>
    </source>
</evidence>
<accession>A0A977KX91</accession>
<dbReference type="Pfam" id="PF01590">
    <property type="entry name" value="GAF"/>
    <property type="match status" value="1"/>
</dbReference>
<dbReference type="GO" id="GO:0000155">
    <property type="term" value="F:phosphorelay sensor kinase activity"/>
    <property type="evidence" value="ECO:0007669"/>
    <property type="project" value="TreeGrafter"/>
</dbReference>
<dbReference type="AlphaFoldDB" id="A0A977KX91"/>
<dbReference type="EMBL" id="CP073041">
    <property type="protein sequence ID" value="UXE61606.1"/>
    <property type="molecule type" value="Genomic_DNA"/>
</dbReference>